<accession>A0A142BQ41</accession>
<evidence type="ECO:0000256" key="1">
    <source>
        <dbReference type="SAM" id="SignalP"/>
    </source>
</evidence>
<organism evidence="2">
    <name type="scientific">Enterobacter cloacae</name>
    <dbReference type="NCBI Taxonomy" id="550"/>
    <lineage>
        <taxon>Bacteria</taxon>
        <taxon>Pseudomonadati</taxon>
        <taxon>Pseudomonadota</taxon>
        <taxon>Gammaproteobacteria</taxon>
        <taxon>Enterobacterales</taxon>
        <taxon>Enterobacteriaceae</taxon>
        <taxon>Enterobacter</taxon>
        <taxon>Enterobacter cloacae complex</taxon>
    </lineage>
</organism>
<dbReference type="AlphaFoldDB" id="A0A142BQ41"/>
<dbReference type="PROSITE" id="PS51257">
    <property type="entry name" value="PROKAR_LIPOPROTEIN"/>
    <property type="match status" value="1"/>
</dbReference>
<feature type="chain" id="PRO_5007493251" evidence="1">
    <location>
        <begin position="18"/>
        <end position="42"/>
    </location>
</feature>
<protein>
    <submittedName>
        <fullName evidence="2">PilX7</fullName>
    </submittedName>
</protein>
<proteinExistence type="predicted"/>
<feature type="signal peptide" evidence="1">
    <location>
        <begin position="1"/>
        <end position="17"/>
    </location>
</feature>
<dbReference type="EMBL" id="KU302800">
    <property type="protein sequence ID" value="AMP35199.1"/>
    <property type="molecule type" value="Genomic_DNA"/>
</dbReference>
<name>A0A142BQ41_ENTCL</name>
<evidence type="ECO:0000313" key="2">
    <source>
        <dbReference type="EMBL" id="AMP35199.1"/>
    </source>
</evidence>
<geneLocation type="plasmid" evidence="2">
    <name>pKPC3_SZ</name>
</geneLocation>
<keyword evidence="2" id="KW-0614">Plasmid</keyword>
<keyword evidence="1" id="KW-0732">Signal</keyword>
<sequence>MKIIIALALACALTSCASHSPLPPDVSGELIPINSPEMMKNV</sequence>
<reference evidence="2" key="1">
    <citation type="journal article" date="2016" name="Antimicrob. Agents Chemother.">
        <title>Genomic characterization of Enterobacter cloacae isolates from China that co-produce KPC-3 and NDM-1 carbapenemases.</title>
        <authorList>
            <person name="Du H."/>
            <person name="Chen L."/>
            <person name="Chavda K.D."/>
            <person name="Pandey R."/>
            <person name="Zhang H."/>
            <person name="Xie X."/>
            <person name="Tang Y.W."/>
            <person name="Kreiswirth B.N."/>
        </authorList>
    </citation>
    <scope>NUCLEOTIDE SEQUENCE</scope>
    <source>
        <strain evidence="2">SZECL1</strain>
        <plasmid evidence="2">pKPC3_SZ</plasmid>
    </source>
</reference>